<feature type="transmembrane region" description="Helical" evidence="6">
    <location>
        <begin position="151"/>
        <end position="168"/>
    </location>
</feature>
<name>A0A0F9D4X1_9ZZZZ</name>
<dbReference type="GO" id="GO:0022857">
    <property type="term" value="F:transmembrane transporter activity"/>
    <property type="evidence" value="ECO:0007669"/>
    <property type="project" value="InterPro"/>
</dbReference>
<gene>
    <name evidence="7" type="ORF">LCGC14_2531570</name>
</gene>
<dbReference type="Pfam" id="PF02653">
    <property type="entry name" value="BPD_transp_2"/>
    <property type="match status" value="1"/>
</dbReference>
<dbReference type="EMBL" id="LAZR01041097">
    <property type="protein sequence ID" value="KKL12856.1"/>
    <property type="molecule type" value="Genomic_DNA"/>
</dbReference>
<evidence type="ECO:0000256" key="2">
    <source>
        <dbReference type="ARBA" id="ARBA00022475"/>
    </source>
</evidence>
<evidence type="ECO:0000256" key="6">
    <source>
        <dbReference type="SAM" id="Phobius"/>
    </source>
</evidence>
<evidence type="ECO:0000256" key="4">
    <source>
        <dbReference type="ARBA" id="ARBA00022989"/>
    </source>
</evidence>
<dbReference type="InterPro" id="IPR001851">
    <property type="entry name" value="ABC_transp_permease"/>
</dbReference>
<comment type="caution">
    <text evidence="7">The sequence shown here is derived from an EMBL/GenBank/DDBJ whole genome shotgun (WGS) entry which is preliminary data.</text>
</comment>
<evidence type="ECO:0000313" key="7">
    <source>
        <dbReference type="EMBL" id="KKL12856.1"/>
    </source>
</evidence>
<feature type="non-terminal residue" evidence="7">
    <location>
        <position position="205"/>
    </location>
</feature>
<evidence type="ECO:0008006" key="8">
    <source>
        <dbReference type="Google" id="ProtNLM"/>
    </source>
</evidence>
<dbReference type="GO" id="GO:0005886">
    <property type="term" value="C:plasma membrane"/>
    <property type="evidence" value="ECO:0007669"/>
    <property type="project" value="UniProtKB-SubCell"/>
</dbReference>
<organism evidence="7">
    <name type="scientific">marine sediment metagenome</name>
    <dbReference type="NCBI Taxonomy" id="412755"/>
    <lineage>
        <taxon>unclassified sequences</taxon>
        <taxon>metagenomes</taxon>
        <taxon>ecological metagenomes</taxon>
    </lineage>
</organism>
<feature type="transmembrane region" description="Helical" evidence="6">
    <location>
        <begin position="64"/>
        <end position="84"/>
    </location>
</feature>
<dbReference type="CDD" id="cd06580">
    <property type="entry name" value="TM_PBP1_transp_TpRbsC_like"/>
    <property type="match status" value="1"/>
</dbReference>
<feature type="transmembrane region" description="Helical" evidence="6">
    <location>
        <begin position="6"/>
        <end position="25"/>
    </location>
</feature>
<reference evidence="7" key="1">
    <citation type="journal article" date="2015" name="Nature">
        <title>Complex archaea that bridge the gap between prokaryotes and eukaryotes.</title>
        <authorList>
            <person name="Spang A."/>
            <person name="Saw J.H."/>
            <person name="Jorgensen S.L."/>
            <person name="Zaremba-Niedzwiedzka K."/>
            <person name="Martijn J."/>
            <person name="Lind A.E."/>
            <person name="van Eijk R."/>
            <person name="Schleper C."/>
            <person name="Guy L."/>
            <person name="Ettema T.J."/>
        </authorList>
    </citation>
    <scope>NUCLEOTIDE SEQUENCE</scope>
</reference>
<evidence type="ECO:0000256" key="1">
    <source>
        <dbReference type="ARBA" id="ARBA00004651"/>
    </source>
</evidence>
<keyword evidence="5 6" id="KW-0472">Membrane</keyword>
<keyword evidence="2" id="KW-1003">Cell membrane</keyword>
<dbReference type="PANTHER" id="PTHR43370">
    <property type="entry name" value="SUGAR ABC TRANSPORTER INTEGRAL MEMBRANE PROTEIN-RELATED"/>
    <property type="match status" value="1"/>
</dbReference>
<proteinExistence type="predicted"/>
<evidence type="ECO:0000256" key="5">
    <source>
        <dbReference type="ARBA" id="ARBA00023136"/>
    </source>
</evidence>
<comment type="subcellular location">
    <subcellularLocation>
        <location evidence="1">Cell membrane</location>
        <topology evidence="1">Multi-pass membrane protein</topology>
    </subcellularLocation>
</comment>
<evidence type="ECO:0000256" key="3">
    <source>
        <dbReference type="ARBA" id="ARBA00022692"/>
    </source>
</evidence>
<protein>
    <recommendedName>
        <fullName evidence="8">ABC transporter permease</fullName>
    </recommendedName>
</protein>
<dbReference type="PANTHER" id="PTHR43370:SF1">
    <property type="entry name" value="GUANOSINE ABC TRANSPORTER PERMEASE PROTEIN NUPQ"/>
    <property type="match status" value="1"/>
</dbReference>
<keyword evidence="4 6" id="KW-1133">Transmembrane helix</keyword>
<dbReference type="AlphaFoldDB" id="A0A0F9D4X1"/>
<accession>A0A0F9D4X1</accession>
<keyword evidence="3 6" id="KW-0812">Transmembrane</keyword>
<feature type="transmembrane region" description="Helical" evidence="6">
    <location>
        <begin position="37"/>
        <end position="58"/>
    </location>
</feature>
<feature type="transmembrane region" description="Helical" evidence="6">
    <location>
        <begin position="96"/>
        <end position="118"/>
    </location>
</feature>
<sequence>MINIITLILAGGVSLAVPILFASIGEIYNERAGVINLGLEAIITLSAFVGVFVTFGLWETFGTGAFFVGTLAAMVTGAGVGLIHSFTCVKMRVNQLIAGLLILSLADGLANFLNTIVIKETVPIVTVLSDIEIPFLSDIPVLGEILFQHNAFVYLAYLLAIVFGLILYKTTWGLKIRAVGENPEACDAAGINVNLIRHLCDIFSG</sequence>